<reference evidence="10" key="1">
    <citation type="submission" date="2017-09" db="EMBL/GenBank/DDBJ databases">
        <title>Depth-based differentiation of microbial function through sediment-hosted aquifers and enrichment of novel symbionts in the deep terrestrial subsurface.</title>
        <authorList>
            <person name="Probst A.J."/>
            <person name="Ladd B."/>
            <person name="Jarett J.K."/>
            <person name="Geller-Mcgrath D.E."/>
            <person name="Sieber C.M.K."/>
            <person name="Emerson J.B."/>
            <person name="Anantharaman K."/>
            <person name="Thomas B.C."/>
            <person name="Malmstrom R."/>
            <person name="Stieglmeier M."/>
            <person name="Klingl A."/>
            <person name="Woyke T."/>
            <person name="Ryan C.M."/>
            <person name="Banfield J.F."/>
        </authorList>
    </citation>
    <scope>NUCLEOTIDE SEQUENCE [LARGE SCALE GENOMIC DNA]</scope>
</reference>
<feature type="transmembrane region" description="Helical" evidence="6">
    <location>
        <begin position="393"/>
        <end position="413"/>
    </location>
</feature>
<feature type="domain" description="DUF4131" evidence="8">
    <location>
        <begin position="31"/>
        <end position="206"/>
    </location>
</feature>
<feature type="transmembrane region" description="Helical" evidence="6">
    <location>
        <begin position="6"/>
        <end position="23"/>
    </location>
</feature>
<feature type="transmembrane region" description="Helical" evidence="6">
    <location>
        <begin position="491"/>
        <end position="509"/>
    </location>
</feature>
<dbReference type="Proteomes" id="UP000230025">
    <property type="component" value="Unassembled WGS sequence"/>
</dbReference>
<evidence type="ECO:0000256" key="1">
    <source>
        <dbReference type="ARBA" id="ARBA00004651"/>
    </source>
</evidence>
<dbReference type="Gene3D" id="3.60.15.10">
    <property type="entry name" value="Ribonuclease Z/Hydroxyacylglutathione hydrolase-like"/>
    <property type="match status" value="1"/>
</dbReference>
<feature type="transmembrane region" description="Helical" evidence="6">
    <location>
        <begin position="30"/>
        <end position="50"/>
    </location>
</feature>
<dbReference type="InterPro" id="IPR052159">
    <property type="entry name" value="Competence_DNA_uptake"/>
</dbReference>
<evidence type="ECO:0000259" key="8">
    <source>
        <dbReference type="Pfam" id="PF13567"/>
    </source>
</evidence>
<evidence type="ECO:0000256" key="4">
    <source>
        <dbReference type="ARBA" id="ARBA00022989"/>
    </source>
</evidence>
<feature type="transmembrane region" description="Helical" evidence="6">
    <location>
        <begin position="269"/>
        <end position="290"/>
    </location>
</feature>
<keyword evidence="4 6" id="KW-1133">Transmembrane helix</keyword>
<evidence type="ECO:0000256" key="3">
    <source>
        <dbReference type="ARBA" id="ARBA00022692"/>
    </source>
</evidence>
<evidence type="ECO:0000256" key="2">
    <source>
        <dbReference type="ARBA" id="ARBA00022475"/>
    </source>
</evidence>
<sequence length="784" mass="88037">MLAEPLIQIVLAFIVGIVIGNYLPLSSFFALYSTIILLFFLALLLFLPCSARLSASPISEPKRFALQRKYISPTLLLFAFLLFGAAHLQNYRSISCFDISRFIPGEYSLVGTIIEEPEINKFKTKLILRAETVLSEKGKKKVTGKVWVSAKYSRDEIKKFHYGDKIKIRNANLSQPPSPANPGEFDFRNWLSGQKIYTIVTVKPSDLKKIGSGRSNSLLKYSYFLKAKIEKIIERSIVGEPEISIIKAMVLGQSELPDFIRKPFLKTGIFHVLVVSGLHVGFIVIFIALFTPFLSSRWKEGFAIAAIIFYCLITGAKPPVFRASLMVIIYLLGRLLNRESSSYLAIALAALILLLFNPEQLFAPGFQLSFIVTLGILLLAPVLIGKLPERIPLFLKGAIAVPIAAQLTAWPLVAFHFHYFSPLAIFTNILLIPLAGLDVGLSFLTIFFGSVFANIGAIFGASVYLLTAILFKLTKLFAQLPLAYQEIGGFSLRYLFSYYAIFILLFNFTEQIKRERAKVLCLSLLLLFNLFFWPKAATKMRAQDFAVTVLKVPDGNCLFLQFPDKKNGLIIGDEDNYRSVEKIIKPFLFSQSVGTIDYLFLDQSGDNHLGSLLQLSRHFKIRQIIDVPEASTSITYKNFSDKITLLSRKKYFLGYQKARENQVLIRSDLGYWLESLGSGVYRLTCGGKSFLIGMSLTEDSLSKLLSLKKDYSTSTLILPALPRKKKTLNQLIRRTKATEILLTRSTRKETLHPHLISSPLEGEDEGEGEVKVIFVQNQGAIHLE</sequence>
<dbReference type="EMBL" id="PFFY01000059">
    <property type="protein sequence ID" value="PIW34060.1"/>
    <property type="molecule type" value="Genomic_DNA"/>
</dbReference>
<keyword evidence="5 6" id="KW-0472">Membrane</keyword>
<feature type="domain" description="ComEC/Rec2-related protein" evidence="7">
    <location>
        <begin position="253"/>
        <end position="507"/>
    </location>
</feature>
<organism evidence="9 10">
    <name type="scientific">bacterium (Candidatus Ratteibacteria) CG15_BIG_FIL_POST_REV_8_21_14_020_41_12</name>
    <dbReference type="NCBI Taxonomy" id="2014291"/>
    <lineage>
        <taxon>Bacteria</taxon>
        <taxon>Candidatus Ratteibacteria</taxon>
    </lineage>
</organism>
<dbReference type="GO" id="GO:0005886">
    <property type="term" value="C:plasma membrane"/>
    <property type="evidence" value="ECO:0007669"/>
    <property type="project" value="UniProtKB-SubCell"/>
</dbReference>
<comment type="subcellular location">
    <subcellularLocation>
        <location evidence="1">Cell membrane</location>
        <topology evidence="1">Multi-pass membrane protein</topology>
    </subcellularLocation>
</comment>
<feature type="transmembrane region" description="Helical" evidence="6">
    <location>
        <begin position="444"/>
        <end position="471"/>
    </location>
</feature>
<protein>
    <recommendedName>
        <fullName evidence="11">ComEC/Rec2-related protein domain-containing protein</fullName>
    </recommendedName>
</protein>
<evidence type="ECO:0008006" key="11">
    <source>
        <dbReference type="Google" id="ProtNLM"/>
    </source>
</evidence>
<name>A0A2M7H004_9BACT</name>
<dbReference type="PANTHER" id="PTHR30619:SF1">
    <property type="entry name" value="RECOMBINATION PROTEIN 2"/>
    <property type="match status" value="1"/>
</dbReference>
<feature type="transmembrane region" description="Helical" evidence="6">
    <location>
        <begin position="340"/>
        <end position="356"/>
    </location>
</feature>
<feature type="transmembrane region" description="Helical" evidence="6">
    <location>
        <begin position="516"/>
        <end position="533"/>
    </location>
</feature>
<dbReference type="NCBIfam" id="TIGR00360">
    <property type="entry name" value="ComEC_N-term"/>
    <property type="match status" value="1"/>
</dbReference>
<feature type="transmembrane region" description="Helical" evidence="6">
    <location>
        <begin position="362"/>
        <end position="384"/>
    </location>
</feature>
<accession>A0A2M7H004</accession>
<evidence type="ECO:0000313" key="10">
    <source>
        <dbReference type="Proteomes" id="UP000230025"/>
    </source>
</evidence>
<dbReference type="InterPro" id="IPR036866">
    <property type="entry name" value="RibonucZ/Hydroxyglut_hydro"/>
</dbReference>
<dbReference type="InterPro" id="IPR004477">
    <property type="entry name" value="ComEC_N"/>
</dbReference>
<feature type="transmembrane region" description="Helical" evidence="6">
    <location>
        <begin position="419"/>
        <end position="437"/>
    </location>
</feature>
<feature type="transmembrane region" description="Helical" evidence="6">
    <location>
        <begin position="302"/>
        <end position="333"/>
    </location>
</feature>
<keyword evidence="2" id="KW-1003">Cell membrane</keyword>
<dbReference type="Pfam" id="PF13567">
    <property type="entry name" value="DUF4131"/>
    <property type="match status" value="1"/>
</dbReference>
<dbReference type="InterPro" id="IPR025405">
    <property type="entry name" value="DUF4131"/>
</dbReference>
<proteinExistence type="predicted"/>
<evidence type="ECO:0000256" key="6">
    <source>
        <dbReference type="SAM" id="Phobius"/>
    </source>
</evidence>
<evidence type="ECO:0000259" key="7">
    <source>
        <dbReference type="Pfam" id="PF03772"/>
    </source>
</evidence>
<evidence type="ECO:0000256" key="5">
    <source>
        <dbReference type="ARBA" id="ARBA00023136"/>
    </source>
</evidence>
<gene>
    <name evidence="9" type="ORF">COW28_01285</name>
</gene>
<dbReference type="AlphaFoldDB" id="A0A2M7H004"/>
<evidence type="ECO:0000313" key="9">
    <source>
        <dbReference type="EMBL" id="PIW34060.1"/>
    </source>
</evidence>
<keyword evidence="3 6" id="KW-0812">Transmembrane</keyword>
<comment type="caution">
    <text evidence="9">The sequence shown here is derived from an EMBL/GenBank/DDBJ whole genome shotgun (WGS) entry which is preliminary data.</text>
</comment>
<feature type="transmembrane region" description="Helical" evidence="6">
    <location>
        <begin position="70"/>
        <end position="88"/>
    </location>
</feature>
<dbReference type="PANTHER" id="PTHR30619">
    <property type="entry name" value="DNA INTERNALIZATION/COMPETENCE PROTEIN COMEC/REC2"/>
    <property type="match status" value="1"/>
</dbReference>
<dbReference type="Pfam" id="PF03772">
    <property type="entry name" value="Competence"/>
    <property type="match status" value="1"/>
</dbReference>